<gene>
    <name evidence="1" type="ORF">DSO57_1006472</name>
</gene>
<organism evidence="1 2">
    <name type="scientific">Entomophthora muscae</name>
    <dbReference type="NCBI Taxonomy" id="34485"/>
    <lineage>
        <taxon>Eukaryota</taxon>
        <taxon>Fungi</taxon>
        <taxon>Fungi incertae sedis</taxon>
        <taxon>Zoopagomycota</taxon>
        <taxon>Entomophthoromycotina</taxon>
        <taxon>Entomophthoromycetes</taxon>
        <taxon>Entomophthorales</taxon>
        <taxon>Entomophthoraceae</taxon>
        <taxon>Entomophthora</taxon>
    </lineage>
</organism>
<protein>
    <submittedName>
        <fullName evidence="1">Uncharacterized protein</fullName>
    </submittedName>
</protein>
<keyword evidence="2" id="KW-1185">Reference proteome</keyword>
<name>A0ACC2RMM5_9FUNG</name>
<comment type="caution">
    <text evidence="1">The sequence shown here is derived from an EMBL/GenBank/DDBJ whole genome shotgun (WGS) entry which is preliminary data.</text>
</comment>
<dbReference type="Proteomes" id="UP001165960">
    <property type="component" value="Unassembled WGS sequence"/>
</dbReference>
<proteinExistence type="predicted"/>
<evidence type="ECO:0000313" key="2">
    <source>
        <dbReference type="Proteomes" id="UP001165960"/>
    </source>
</evidence>
<reference evidence="1" key="1">
    <citation type="submission" date="2022-04" db="EMBL/GenBank/DDBJ databases">
        <title>Genome of the entomopathogenic fungus Entomophthora muscae.</title>
        <authorList>
            <person name="Elya C."/>
            <person name="Lovett B.R."/>
            <person name="Lee E."/>
            <person name="Macias A.M."/>
            <person name="Hajek A.E."/>
            <person name="De Bivort B.L."/>
            <person name="Kasson M.T."/>
            <person name="De Fine Licht H.H."/>
            <person name="Stajich J.E."/>
        </authorList>
    </citation>
    <scope>NUCLEOTIDE SEQUENCE</scope>
    <source>
        <strain evidence="1">Berkeley</strain>
    </source>
</reference>
<sequence>MPTSLPNLPTNHSGKLFGIAYIILTGVIDTILPVASLWSWVEKSASYLLKLAPFLWWALPAKNLAQVTPENKGPAFKDWIPDNFCFCSYTVTALLELGADQILVNSSFVDKFKLTTNPLGIKSMVLADEHHIAVTRETSPFSIMLENLNSTIQGQDIDFPKFDIVLGLDWLQSNKPSCRLGNLSIDHQTQMCQSSVLP</sequence>
<dbReference type="EMBL" id="QTSX02007118">
    <property type="protein sequence ID" value="KAJ9051220.1"/>
    <property type="molecule type" value="Genomic_DNA"/>
</dbReference>
<accession>A0ACC2RMM5</accession>
<evidence type="ECO:0000313" key="1">
    <source>
        <dbReference type="EMBL" id="KAJ9051220.1"/>
    </source>
</evidence>